<sequence>MCISCFFFSNFYSGYFTVDQIYIYRTKYFKIFKTNKINIKGFAIGNGCVSENLGVDTLMSFQYAHGMIDDTLVKSHFASFYFYIYVKNEYLRKWNHIKSACCNNDTDSCPFHSFESYDKCGLFVALTLGNAWNIAPSEVHISKNEIDLYNSIYLVQFYVRKALGIPSLVGKWEICREQVTWFLRTSQQSHITFSDRSFSMIASNCYTNYRTMLWTILFSFLTITQSQEIKNLPGVDFDLSFRHFSGFFQVSDTHLLHYW</sequence>
<organism evidence="2 3">
    <name type="scientific">Heterorhabditis bacteriophora</name>
    <name type="common">Entomopathogenic nematode worm</name>
    <dbReference type="NCBI Taxonomy" id="37862"/>
    <lineage>
        <taxon>Eukaryota</taxon>
        <taxon>Metazoa</taxon>
        <taxon>Ecdysozoa</taxon>
        <taxon>Nematoda</taxon>
        <taxon>Chromadorea</taxon>
        <taxon>Rhabditida</taxon>
        <taxon>Rhabditina</taxon>
        <taxon>Rhabditomorpha</taxon>
        <taxon>Strongyloidea</taxon>
        <taxon>Heterorhabditidae</taxon>
        <taxon>Heterorhabditis</taxon>
    </lineage>
</organism>
<dbReference type="Pfam" id="PF00450">
    <property type="entry name" value="Peptidase_S10"/>
    <property type="match status" value="1"/>
</dbReference>
<dbReference type="InterPro" id="IPR001563">
    <property type="entry name" value="Peptidase_S10"/>
</dbReference>
<comment type="similarity">
    <text evidence="1">Belongs to the peptidase S10 family.</text>
</comment>
<evidence type="ECO:0000313" key="3">
    <source>
        <dbReference type="WBParaSite" id="Hba_11636"/>
    </source>
</evidence>
<dbReference type="GO" id="GO:0004185">
    <property type="term" value="F:serine-type carboxypeptidase activity"/>
    <property type="evidence" value="ECO:0007669"/>
    <property type="project" value="InterPro"/>
</dbReference>
<dbReference type="WBParaSite" id="Hba_11636">
    <property type="protein sequence ID" value="Hba_11636"/>
    <property type="gene ID" value="Hba_11636"/>
</dbReference>
<evidence type="ECO:0000313" key="2">
    <source>
        <dbReference type="Proteomes" id="UP000095283"/>
    </source>
</evidence>
<proteinExistence type="inferred from homology"/>
<dbReference type="SUPFAM" id="SSF53474">
    <property type="entry name" value="alpha/beta-Hydrolases"/>
    <property type="match status" value="1"/>
</dbReference>
<dbReference type="InterPro" id="IPR029058">
    <property type="entry name" value="AB_hydrolase_fold"/>
</dbReference>
<evidence type="ECO:0000256" key="1">
    <source>
        <dbReference type="ARBA" id="ARBA00009431"/>
    </source>
</evidence>
<dbReference type="Gene3D" id="3.40.50.1820">
    <property type="entry name" value="alpha/beta hydrolase"/>
    <property type="match status" value="1"/>
</dbReference>
<accession>A0A1I7X2F8</accession>
<keyword evidence="2" id="KW-1185">Reference proteome</keyword>
<name>A0A1I7X2F8_HETBA</name>
<dbReference type="Proteomes" id="UP000095283">
    <property type="component" value="Unplaced"/>
</dbReference>
<protein>
    <submittedName>
        <fullName evidence="3">Peptidase_S8 domain-containing protein</fullName>
    </submittedName>
</protein>
<dbReference type="AlphaFoldDB" id="A0A1I7X2F8"/>
<dbReference type="GO" id="GO:0006508">
    <property type="term" value="P:proteolysis"/>
    <property type="evidence" value="ECO:0007669"/>
    <property type="project" value="InterPro"/>
</dbReference>
<reference evidence="3" key="1">
    <citation type="submission" date="2016-11" db="UniProtKB">
        <authorList>
            <consortium name="WormBaseParasite"/>
        </authorList>
    </citation>
    <scope>IDENTIFICATION</scope>
</reference>